<dbReference type="Proteomes" id="UP001595377">
    <property type="component" value="Unassembled WGS sequence"/>
</dbReference>
<dbReference type="SUPFAM" id="SSF52540">
    <property type="entry name" value="P-loop containing nucleoside triphosphate hydrolases"/>
    <property type="match status" value="1"/>
</dbReference>
<evidence type="ECO:0000313" key="4">
    <source>
        <dbReference type="Proteomes" id="UP001595377"/>
    </source>
</evidence>
<feature type="non-terminal residue" evidence="3">
    <location>
        <position position="1018"/>
    </location>
</feature>
<reference evidence="4" key="1">
    <citation type="journal article" date="2019" name="Int. J. Syst. Evol. Microbiol.">
        <title>The Global Catalogue of Microorganisms (GCM) 10K type strain sequencing project: providing services to taxonomists for standard genome sequencing and annotation.</title>
        <authorList>
            <consortium name="The Broad Institute Genomics Platform"/>
            <consortium name="The Broad Institute Genome Sequencing Center for Infectious Disease"/>
            <person name="Wu L."/>
            <person name="Ma J."/>
        </authorList>
    </citation>
    <scope>NUCLEOTIDE SEQUENCE [LARGE SCALE GENOMIC DNA]</scope>
    <source>
        <strain evidence="4">KCTC 52677</strain>
    </source>
</reference>
<keyword evidence="3" id="KW-0067">ATP-binding</keyword>
<proteinExistence type="predicted"/>
<dbReference type="InterPro" id="IPR001650">
    <property type="entry name" value="Helicase_C-like"/>
</dbReference>
<evidence type="ECO:0000256" key="1">
    <source>
        <dbReference type="SAM" id="MobiDB-lite"/>
    </source>
</evidence>
<dbReference type="Pfam" id="PF00271">
    <property type="entry name" value="Helicase_C"/>
    <property type="match status" value="1"/>
</dbReference>
<feature type="region of interest" description="Disordered" evidence="1">
    <location>
        <begin position="102"/>
        <end position="131"/>
    </location>
</feature>
<keyword evidence="3" id="KW-0347">Helicase</keyword>
<protein>
    <submittedName>
        <fullName evidence="3">DISARM system helicase DrmA</fullName>
    </submittedName>
</protein>
<name>A0ABV7DML4_9HYPH</name>
<feature type="compositionally biased region" description="Low complexity" evidence="1">
    <location>
        <begin position="109"/>
        <end position="119"/>
    </location>
</feature>
<dbReference type="NCBIfam" id="NF038325">
    <property type="entry name" value="DISARM_DrmAS"/>
    <property type="match status" value="1"/>
</dbReference>
<feature type="domain" description="Helicase C-terminal" evidence="2">
    <location>
        <begin position="933"/>
        <end position="992"/>
    </location>
</feature>
<gene>
    <name evidence="3" type="primary">drmA</name>
    <name evidence="3" type="ORF">ACFOHH_23080</name>
</gene>
<organism evidence="3 4">
    <name type="scientific">Shinella pollutisoli</name>
    <dbReference type="NCBI Taxonomy" id="2250594"/>
    <lineage>
        <taxon>Bacteria</taxon>
        <taxon>Pseudomonadati</taxon>
        <taxon>Pseudomonadota</taxon>
        <taxon>Alphaproteobacteria</taxon>
        <taxon>Hyphomicrobiales</taxon>
        <taxon>Rhizobiaceae</taxon>
        <taxon>Shinella</taxon>
    </lineage>
</organism>
<dbReference type="EMBL" id="JBHRSP010000044">
    <property type="protein sequence ID" value="MFC3076015.1"/>
    <property type="molecule type" value="Genomic_DNA"/>
</dbReference>
<keyword evidence="3" id="KW-0378">Hydrolase</keyword>
<evidence type="ECO:0000313" key="3">
    <source>
        <dbReference type="EMBL" id="MFC3076015.1"/>
    </source>
</evidence>
<dbReference type="InterPro" id="IPR027417">
    <property type="entry name" value="P-loop_NTPase"/>
</dbReference>
<dbReference type="GO" id="GO:0004386">
    <property type="term" value="F:helicase activity"/>
    <property type="evidence" value="ECO:0007669"/>
    <property type="project" value="UniProtKB-KW"/>
</dbReference>
<dbReference type="Gene3D" id="3.40.50.300">
    <property type="entry name" value="P-loop containing nucleotide triphosphate hydrolases"/>
    <property type="match status" value="1"/>
</dbReference>
<dbReference type="RefSeq" id="WP_380705500.1">
    <property type="nucleotide sequence ID" value="NZ_JBHRSP010000044.1"/>
</dbReference>
<keyword evidence="3" id="KW-0547">Nucleotide-binding</keyword>
<sequence>MSSNTTTTSLQDALSILPKPTTPVEVRGRLLDLLRRDLVGPHPDLDPDLKAEIISGTSPSTWYLTGFLAPRRKDAKDRRAEKILGEAVEEEQAEAQLDALRSSEGMEQGAPGPGNAADDGASERPPMRSFTPSSIGLTVLLPPTVTKLAARVTWGDYVTEPPLEAVVFMPDERERALAAKEQVKEPPKNSLDWRRIPREERLEIDLRGIMNGVPHRIIVPESAAPQVPGGGLELVVTARPAQTAGIDGVRDDVLSVSVFLVNSRPETLRRFGDVALCFQARLELTTAEGFAARDDRASYDAADFDERLADLHYRDVYSFAVGHNTSADWVAPDEEGRVTTVFTNPIPCQEVEKLGADISPSGVERGMEALEAAAADAITLRAALSNLPVEYAKWASEQDKNIASISGARRQDVARECLTNIREACRRIKDGIAKLLDDPVSREAFQIMNKVMARANRQRGATIDGKKPAEQRAPSWRLFQLAFILLNLEGLADPTHEDRPIVDLLFFPTGGGKTEAYLGLAAFAIARRRLNNPGLEGAGLSVVMRYTLRLLTLDQLQRAAGLVCALELERKDSGKLGKWPIEIGLWVGGAATPNSLGDAKNKHEGTAVYWVEQHRSRNGPAPAPMKNCPWCGERFEKTSFNLHPTLSNPQRLDIRCQNIDCEFNGEDRLPIVVVDDEIYRRLPAFMIATVDKFANVPWEGRAGAFFGNVDRADATGFYGAAESGGTKLSQELRPIDLIIQDELHLISGPLGTIAGLYETAFDLLASRNINERRRGPKIVASTATVRRAETQIRNLFGRSKTAIFPPPGIGRDDSFFAKVDNETPSRVYAGIASPGRGPKLVFLRTLQTILAGSAALSTGAKDDPADPYLTALCYFNALRELGGARRIVDDEVRAHLTSYGSTRVRKEPSGSPFADRTLRDIQELTSRYSTDQVSEARTRLGYDVREKNAVDVALATNMISVGLDIGRLGLMVVQGQPKTAAEYIQATSRVGREAKKPGLGPVDKVDSQISRSVIQDCF</sequence>
<evidence type="ECO:0000259" key="2">
    <source>
        <dbReference type="Pfam" id="PF00271"/>
    </source>
</evidence>
<dbReference type="CDD" id="cd18785">
    <property type="entry name" value="SF2_C"/>
    <property type="match status" value="1"/>
</dbReference>
<comment type="caution">
    <text evidence="3">The sequence shown here is derived from an EMBL/GenBank/DDBJ whole genome shotgun (WGS) entry which is preliminary data.</text>
</comment>
<accession>A0ABV7DML4</accession>
<keyword evidence="4" id="KW-1185">Reference proteome</keyword>